<evidence type="ECO:0000256" key="9">
    <source>
        <dbReference type="PROSITE-ProRule" id="PRU10125"/>
    </source>
</evidence>
<keyword evidence="4 8" id="KW-0028">Amino-acid biosynthesis</keyword>
<name>A0A6I8M7Z9_9FUSO</name>
<feature type="site" description="Could be important to modulate the pK values of the two catalytic cysteine residues" evidence="8">
    <location>
        <position position="133"/>
    </location>
</feature>
<keyword evidence="11" id="KW-1185">Reference proteome</keyword>
<evidence type="ECO:0000256" key="4">
    <source>
        <dbReference type="ARBA" id="ARBA00022605"/>
    </source>
</evidence>
<feature type="binding site" evidence="8">
    <location>
        <position position="167"/>
    </location>
    <ligand>
        <name>substrate</name>
    </ligand>
</feature>
<dbReference type="PANTHER" id="PTHR31689:SF0">
    <property type="entry name" value="DIAMINOPIMELATE EPIMERASE"/>
    <property type="match status" value="1"/>
</dbReference>
<comment type="similarity">
    <text evidence="2 8">Belongs to the diaminopimelate epimerase family.</text>
</comment>
<reference evidence="10 11" key="1">
    <citation type="submission" date="2019-10" db="EMBL/GenBank/DDBJ databases">
        <authorList>
            <person name="Blom J."/>
        </authorList>
    </citation>
    <scope>NUCLEOTIDE SEQUENCE [LARGE SCALE GENOMIC DNA]</scope>
    <source>
        <strain evidence="10 11">ES3154-GLU</strain>
    </source>
</reference>
<organism evidence="10 11">
    <name type="scientific">Oceanivirga miroungae</name>
    <dbReference type="NCBI Taxonomy" id="1130046"/>
    <lineage>
        <taxon>Bacteria</taxon>
        <taxon>Fusobacteriati</taxon>
        <taxon>Fusobacteriota</taxon>
        <taxon>Fusobacteriia</taxon>
        <taxon>Fusobacteriales</taxon>
        <taxon>Leptotrichiaceae</taxon>
        <taxon>Oceanivirga</taxon>
    </lineage>
</organism>
<keyword evidence="8" id="KW-0963">Cytoplasm</keyword>
<dbReference type="PANTHER" id="PTHR31689">
    <property type="entry name" value="DIAMINOPIMELATE EPIMERASE, CHLOROPLASTIC"/>
    <property type="match status" value="1"/>
</dbReference>
<evidence type="ECO:0000256" key="1">
    <source>
        <dbReference type="ARBA" id="ARBA00005196"/>
    </source>
</evidence>
<sequence>MKFEKYQGIGNDFIILEKDITKEEVRLLCDRHYGIGADGIIVNSKKNGLPYMHFYNQDGSIATMCGNGIRCYASYLESKGEDFSKIDTLSGIKHIKKVGDKFRVDMGEPTVDFTDKPLLENINFDAVFTGCHHLLIYDDEKKYGKDFLNENSHELEEDNKLFPNGTNVNLVRVKDRKNIEIMTHERGVGITLACGTGASASAYMSYKKGLVDNIVNVKLLGGELEIEISEDNKIYMTGPAKFVYKGEI</sequence>
<feature type="binding site" evidence="8">
    <location>
        <begin position="66"/>
        <end position="67"/>
    </location>
    <ligand>
        <name>substrate</name>
    </ligand>
</feature>
<feature type="active site" evidence="9">
    <location>
        <position position="65"/>
    </location>
</feature>
<dbReference type="RefSeq" id="WP_197271495.1">
    <property type="nucleotide sequence ID" value="NZ_CABWIB010000001.1"/>
</dbReference>
<dbReference type="GO" id="GO:0008837">
    <property type="term" value="F:diaminopimelate epimerase activity"/>
    <property type="evidence" value="ECO:0007669"/>
    <property type="project" value="UniProtKB-UniRule"/>
</dbReference>
<feature type="binding site" evidence="8">
    <location>
        <position position="56"/>
    </location>
    <ligand>
        <name>substrate</name>
    </ligand>
</feature>
<dbReference type="EC" id="5.1.1.7" evidence="3 8"/>
<evidence type="ECO:0000256" key="8">
    <source>
        <dbReference type="HAMAP-Rule" id="MF_00197"/>
    </source>
</evidence>
<comment type="function">
    <text evidence="8">Catalyzes the stereoinversion of LL-2,6-diaminopimelate (L,L-DAP) to meso-diaminopimelate (meso-DAP), a precursor of L-lysine and an essential component of the bacterial peptidoglycan.</text>
</comment>
<dbReference type="InterPro" id="IPR018510">
    <property type="entry name" value="DAP_epimerase_AS"/>
</dbReference>
<protein>
    <recommendedName>
        <fullName evidence="3 8">Diaminopimelate epimerase</fullName>
        <shortName evidence="8">DAP epimerase</shortName>
        <ecNumber evidence="3 8">5.1.1.7</ecNumber>
    </recommendedName>
    <alternativeName>
        <fullName evidence="8">PLP-independent amino acid racemase</fullName>
    </alternativeName>
</protein>
<evidence type="ECO:0000313" key="11">
    <source>
        <dbReference type="Proteomes" id="UP000419017"/>
    </source>
</evidence>
<dbReference type="Gene3D" id="3.10.310.10">
    <property type="entry name" value="Diaminopimelate Epimerase, Chain A, domain 1"/>
    <property type="match status" value="2"/>
</dbReference>
<feature type="binding site" evidence="8">
    <location>
        <position position="11"/>
    </location>
    <ligand>
        <name>substrate</name>
    </ligand>
</feature>
<evidence type="ECO:0000256" key="6">
    <source>
        <dbReference type="ARBA" id="ARBA00023235"/>
    </source>
</evidence>
<gene>
    <name evidence="8" type="primary">dapF</name>
    <name evidence="10" type="ORF">OMES3154_00835</name>
</gene>
<feature type="site" description="Could be important to modulate the pK values of the two catalytic cysteine residues" evidence="8">
    <location>
        <position position="185"/>
    </location>
</feature>
<dbReference type="NCBIfam" id="TIGR00652">
    <property type="entry name" value="DapF"/>
    <property type="match status" value="1"/>
</dbReference>
<comment type="subunit">
    <text evidence="8">Homodimer.</text>
</comment>
<feature type="active site" description="Proton donor" evidence="8">
    <location>
        <position position="65"/>
    </location>
</feature>
<comment type="caution">
    <text evidence="8">Lacks conserved residue(s) required for the propagation of feature annotation.</text>
</comment>
<accession>A0A6I8M7Z9</accession>
<keyword evidence="6 8" id="KW-0413">Isomerase</keyword>
<evidence type="ECO:0000256" key="5">
    <source>
        <dbReference type="ARBA" id="ARBA00023154"/>
    </source>
</evidence>
<dbReference type="InterPro" id="IPR001653">
    <property type="entry name" value="DAP_epimerase_DapF"/>
</dbReference>
<comment type="catalytic activity">
    <reaction evidence="7 8">
        <text>(2S,6S)-2,6-diaminopimelate = meso-2,6-diaminopimelate</text>
        <dbReference type="Rhea" id="RHEA:15393"/>
        <dbReference type="ChEBI" id="CHEBI:57609"/>
        <dbReference type="ChEBI" id="CHEBI:57791"/>
        <dbReference type="EC" id="5.1.1.7"/>
    </reaction>
</comment>
<dbReference type="GO" id="GO:0005829">
    <property type="term" value="C:cytosol"/>
    <property type="evidence" value="ECO:0007669"/>
    <property type="project" value="TreeGrafter"/>
</dbReference>
<dbReference type="AlphaFoldDB" id="A0A6I8M7Z9"/>
<evidence type="ECO:0000256" key="7">
    <source>
        <dbReference type="ARBA" id="ARBA00051712"/>
    </source>
</evidence>
<comment type="pathway">
    <text evidence="1 8">Amino-acid biosynthesis; L-lysine biosynthesis via DAP pathway; DL-2,6-diaminopimelate from LL-2,6-diaminopimelate: step 1/1.</text>
</comment>
<dbReference type="PROSITE" id="PS01326">
    <property type="entry name" value="DAP_EPIMERASE"/>
    <property type="match status" value="1"/>
</dbReference>
<dbReference type="UniPathway" id="UPA00034">
    <property type="reaction ID" value="UER00025"/>
</dbReference>
<dbReference type="GO" id="GO:0009089">
    <property type="term" value="P:lysine biosynthetic process via diaminopimelate"/>
    <property type="evidence" value="ECO:0007669"/>
    <property type="project" value="UniProtKB-UniRule"/>
</dbReference>
<proteinExistence type="inferred from homology"/>
<dbReference type="HAMAP" id="MF_00197">
    <property type="entry name" value="DAP_epimerase"/>
    <property type="match status" value="1"/>
</dbReference>
<keyword evidence="5 8" id="KW-0457">Lysine biosynthesis</keyword>
<evidence type="ECO:0000313" key="10">
    <source>
        <dbReference type="EMBL" id="VWL85549.1"/>
    </source>
</evidence>
<comment type="subcellular location">
    <subcellularLocation>
        <location evidence="8">Cytoplasm</location>
    </subcellularLocation>
</comment>
<feature type="binding site" evidence="8">
    <location>
        <begin position="185"/>
        <end position="186"/>
    </location>
    <ligand>
        <name>substrate</name>
    </ligand>
</feature>
<dbReference type="Proteomes" id="UP000419017">
    <property type="component" value="Unassembled WGS sequence"/>
</dbReference>
<feature type="binding site" evidence="8">
    <location>
        <begin position="195"/>
        <end position="196"/>
    </location>
    <ligand>
        <name>substrate</name>
    </ligand>
</feature>
<feature type="active site" description="Proton acceptor" evidence="8">
    <location>
        <position position="194"/>
    </location>
</feature>
<dbReference type="SUPFAM" id="SSF54506">
    <property type="entry name" value="Diaminopimelate epimerase-like"/>
    <property type="match status" value="2"/>
</dbReference>
<dbReference type="EMBL" id="CABWIB010000001">
    <property type="protein sequence ID" value="VWL85549.1"/>
    <property type="molecule type" value="Genomic_DNA"/>
</dbReference>
<evidence type="ECO:0000256" key="2">
    <source>
        <dbReference type="ARBA" id="ARBA00010219"/>
    </source>
</evidence>
<evidence type="ECO:0000256" key="3">
    <source>
        <dbReference type="ARBA" id="ARBA00013080"/>
    </source>
</evidence>
<dbReference type="Pfam" id="PF01678">
    <property type="entry name" value="DAP_epimerase"/>
    <property type="match status" value="2"/>
</dbReference>